<dbReference type="GO" id="GO:0005509">
    <property type="term" value="F:calcium ion binding"/>
    <property type="evidence" value="ECO:0007669"/>
    <property type="project" value="InterPro"/>
</dbReference>
<dbReference type="PANTHER" id="PTHR11742:SF103">
    <property type="entry name" value="ENDOPLASMIC RETICULUM MANNOSIDASE MNL2-RELATED"/>
    <property type="match status" value="1"/>
</dbReference>
<name>A0A9P6W9M2_MAUEX</name>
<sequence length="818" mass="94550">MSISKLVGSSIRRLKSVVILTVTISTLFYYTFQNEIDILNSYAENEYLPSINNEHIEHSSLQTSELISNLISVNPAPVPAMPAVQQVPKLQDNSETHTNNKVSINLNDPVVLKEKNKYFPLWLKASDLDPTTQMDIDATLQELTNYKEKYPLMYEVSLSSLYDDTLIEEHLSTHIVQPDTYQKSTSYISDLDDIRSILIKSWEQQRLLLLSADHDASWPIEEVDSLDTLYIMGERKLFDKIIERIEVTDFKIPPQQMEVIDIVDISNRLLGGMLSAYELSQNKILLMKAKDLADFLLRSFDTPNRVELLNYSWKTPFKNRFAYMDANIADLTKMTLEFTRLTQLTNSNKYFNTMFHIWSMVTKSSDFLNLDFLFPNLVDASTCSLVTTEEVQKGEHQRDSRIMKSIDGNLKFVHCHQLNHFPENSNTFELNEKLLPLYDTILQLYALTQTDLLKDPKQSPTSTIKKSSFFYNSAMTQINKFFKFEPMHPDSEQWSNMVVLANLDTNPIFSPSTNELSIQLRRDFKFHPQSCTLGATLSYGSKLFSNQEHLDLASKLTQTCFQFAMLRGGAMAEMSLDPCTSTNCVFNEDDKLQAIKDGKYVGFNQGFPKDTVVELKIVKRSIIDTDSLKKAINVNAKDDDTEDDKMKDETVDSDNIDRKMIKSFSFVKDENFMNAHLIMEDIDEATKQWKQTPERPLWMNSISNETLLSPDLIKSIFYMYRTTGDEQWRIMGHQLKEKVFATMKEKTLGPKGNWKIADLNRKNNPLPSSWFSQTLKYYYLLFSEPTDYSLDEYIFTDKAHLLKRRKVVSKSVRDMEQL</sequence>
<dbReference type="SUPFAM" id="SSF48225">
    <property type="entry name" value="Seven-hairpin glycosidases"/>
    <property type="match status" value="1"/>
</dbReference>
<dbReference type="Pfam" id="PF01532">
    <property type="entry name" value="Glyco_hydro_47"/>
    <property type="match status" value="1"/>
</dbReference>
<dbReference type="Gene3D" id="1.50.10.10">
    <property type="match status" value="1"/>
</dbReference>
<dbReference type="GO" id="GO:0004571">
    <property type="term" value="F:mannosyl-oligosaccharide 1,2-alpha-mannosidase activity"/>
    <property type="evidence" value="ECO:0007669"/>
    <property type="project" value="InterPro"/>
</dbReference>
<dbReference type="PRINTS" id="PR00747">
    <property type="entry name" value="GLYHDRLASE47"/>
</dbReference>
<comment type="similarity">
    <text evidence="3 6">Belongs to the glycosyl hydrolase 47 family.</text>
</comment>
<dbReference type="GO" id="GO:0016020">
    <property type="term" value="C:membrane"/>
    <property type="evidence" value="ECO:0007669"/>
    <property type="project" value="InterPro"/>
</dbReference>
<evidence type="ECO:0000313" key="7">
    <source>
        <dbReference type="EMBL" id="KAG0668219.1"/>
    </source>
</evidence>
<protein>
    <recommendedName>
        <fullName evidence="6">alpha-1,2-Mannosidase</fullName>
        <ecNumber evidence="6">3.2.1.-</ecNumber>
    </recommendedName>
</protein>
<evidence type="ECO:0000256" key="6">
    <source>
        <dbReference type="RuleBase" id="RU361193"/>
    </source>
</evidence>
<evidence type="ECO:0000256" key="5">
    <source>
        <dbReference type="ARBA" id="ARBA00023157"/>
    </source>
</evidence>
<dbReference type="AlphaFoldDB" id="A0A9P6W9M2"/>
<evidence type="ECO:0000256" key="3">
    <source>
        <dbReference type="ARBA" id="ARBA00007658"/>
    </source>
</evidence>
<dbReference type="OrthoDB" id="8118055at2759"/>
<organism evidence="7 8">
    <name type="scientific">Maudiozyma exigua</name>
    <name type="common">Yeast</name>
    <name type="synonym">Kazachstania exigua</name>
    <dbReference type="NCBI Taxonomy" id="34358"/>
    <lineage>
        <taxon>Eukaryota</taxon>
        <taxon>Fungi</taxon>
        <taxon>Dikarya</taxon>
        <taxon>Ascomycota</taxon>
        <taxon>Saccharomycotina</taxon>
        <taxon>Saccharomycetes</taxon>
        <taxon>Saccharomycetales</taxon>
        <taxon>Saccharomycetaceae</taxon>
        <taxon>Maudiozyma</taxon>
    </lineage>
</organism>
<dbReference type="EMBL" id="PUHR01000075">
    <property type="protein sequence ID" value="KAG0668219.1"/>
    <property type="molecule type" value="Genomic_DNA"/>
</dbReference>
<dbReference type="InterPro" id="IPR050749">
    <property type="entry name" value="Glycosyl_Hydrolase_47"/>
</dbReference>
<evidence type="ECO:0000256" key="2">
    <source>
        <dbReference type="ARBA" id="ARBA00004922"/>
    </source>
</evidence>
<dbReference type="EC" id="3.2.1.-" evidence="6"/>
<accession>A0A9P6W9M2</accession>
<dbReference type="GO" id="GO:0036503">
    <property type="term" value="P:ERAD pathway"/>
    <property type="evidence" value="ECO:0007669"/>
    <property type="project" value="UniProtKB-ARBA"/>
</dbReference>
<dbReference type="PANTHER" id="PTHR11742">
    <property type="entry name" value="MANNOSYL-OLIGOSACCHARIDE ALPHA-1,2-MANNOSIDASE-RELATED"/>
    <property type="match status" value="1"/>
</dbReference>
<comment type="caution">
    <text evidence="7">The sequence shown here is derived from an EMBL/GenBank/DDBJ whole genome shotgun (WGS) entry which is preliminary data.</text>
</comment>
<keyword evidence="5" id="KW-1015">Disulfide bond</keyword>
<dbReference type="Proteomes" id="UP000750334">
    <property type="component" value="Unassembled WGS sequence"/>
</dbReference>
<comment type="cofactor">
    <cofactor evidence="1">
        <name>Ca(2+)</name>
        <dbReference type="ChEBI" id="CHEBI:29108"/>
    </cofactor>
</comment>
<evidence type="ECO:0000256" key="4">
    <source>
        <dbReference type="ARBA" id="ARBA00022801"/>
    </source>
</evidence>
<evidence type="ECO:0000313" key="8">
    <source>
        <dbReference type="Proteomes" id="UP000750334"/>
    </source>
</evidence>
<dbReference type="InterPro" id="IPR001382">
    <property type="entry name" value="Glyco_hydro_47"/>
</dbReference>
<dbReference type="InterPro" id="IPR036026">
    <property type="entry name" value="Seven-hairpin_glycosidases"/>
</dbReference>
<dbReference type="GO" id="GO:0005975">
    <property type="term" value="P:carbohydrate metabolic process"/>
    <property type="evidence" value="ECO:0007669"/>
    <property type="project" value="InterPro"/>
</dbReference>
<comment type="pathway">
    <text evidence="2">Protein modification; protein glycosylation.</text>
</comment>
<gene>
    <name evidence="7" type="ORF">C6P45_004920</name>
</gene>
<dbReference type="GO" id="GO:0005783">
    <property type="term" value="C:endoplasmic reticulum"/>
    <property type="evidence" value="ECO:0007669"/>
    <property type="project" value="TreeGrafter"/>
</dbReference>
<keyword evidence="6" id="KW-0326">Glycosidase</keyword>
<proteinExistence type="inferred from homology"/>
<keyword evidence="8" id="KW-1185">Reference proteome</keyword>
<keyword evidence="4 6" id="KW-0378">Hydrolase</keyword>
<evidence type="ECO:0000256" key="1">
    <source>
        <dbReference type="ARBA" id="ARBA00001913"/>
    </source>
</evidence>
<dbReference type="InterPro" id="IPR012341">
    <property type="entry name" value="6hp_glycosidase-like_sf"/>
</dbReference>
<reference evidence="7 8" key="1">
    <citation type="submission" date="2020-11" db="EMBL/GenBank/DDBJ databases">
        <title>Kefir isolates.</title>
        <authorList>
            <person name="Marcisauskas S."/>
            <person name="Kim Y."/>
            <person name="Blasche S."/>
        </authorList>
    </citation>
    <scope>NUCLEOTIDE SEQUENCE [LARGE SCALE GENOMIC DNA]</scope>
    <source>
        <strain evidence="7 8">OG2</strain>
    </source>
</reference>